<dbReference type="OrthoDB" id="10343449at2759"/>
<feature type="region of interest" description="Disordered" evidence="1">
    <location>
        <begin position="174"/>
        <end position="193"/>
    </location>
</feature>
<feature type="compositionally biased region" description="Polar residues" evidence="1">
    <location>
        <begin position="288"/>
        <end position="300"/>
    </location>
</feature>
<feature type="compositionally biased region" description="Basic and acidic residues" evidence="1">
    <location>
        <begin position="262"/>
        <end position="276"/>
    </location>
</feature>
<sequence>MARPIRAAARTARAASQSQLRSTGFSPTLSRSSAESSPESELALYPSASGSSFALPSQADSDESDWQASNSYPDANASSNRNAYGQASTSGPSDANRRPSSSADSASEGEEEEERAERRARLKHSLTPRRKNLTRQELDMFDDLLKVDMSPAAQWLTQSGLKVGNLMSEQSLARRRGKRKERQADWELAQDGDRRGAQLSEMDLEITHRLRTVDGKKSSIGTSIGYRHPPKPDITSSRWPSQQVEGMALIDELQAVLRAERDDRRERKRAVGADRRASKRYASGSVEMRNSPNETRSKQMSESPDSDFSSSGSSTSSASSSSASSSSSSSSSKSRASPRSDSGSSGSGHSSLFDAGSNLRSRSLSPPQDLLPRALRLQSALFRLLHQCTPSAYILRPRLDGQSVLDRLEAAGASPEDVENVAERLKGIVDLEVRGAKPRWASEQQHAREDYEMTFSGLAEMGRKRSGEADMYSPLGPCGWSHFRRRRKPSALETSHYSKFASLRTPNCDVRGVLDDPLLVPSVPASTIPHANNTAGLETLLAPKAFRRRRTVLDKSILLVTSEEAASLAGAPIEVTKKPHSRDGPDKEPVETFPANERLEKVMYKRKILKLVMKVEEREAEQERINALVRPFRSERGVEEEGSEDEVQRTPESQVRIKQEMHEDALSQTSQIAEQSEEDRHAAGRVADGRQAPEASPSTEQDMSAGIATRKRSRVSPPAPTPGSHPQRAKRAKQS</sequence>
<reference evidence="2 3" key="1">
    <citation type="submission" date="2014-09" db="EMBL/GenBank/DDBJ databases">
        <authorList>
            <person name="Magalhaes I.L.F."/>
            <person name="Oliveira U."/>
            <person name="Santos F.R."/>
            <person name="Vidigal T.H.D.A."/>
            <person name="Brescovit A.D."/>
            <person name="Santos A.J."/>
        </authorList>
    </citation>
    <scope>NUCLEOTIDE SEQUENCE [LARGE SCALE GENOMIC DNA]</scope>
</reference>
<feature type="compositionally biased region" description="Basic and acidic residues" evidence="1">
    <location>
        <begin position="575"/>
        <end position="590"/>
    </location>
</feature>
<feature type="compositionally biased region" description="Basic residues" evidence="1">
    <location>
        <begin position="118"/>
        <end position="133"/>
    </location>
</feature>
<feature type="region of interest" description="Disordered" evidence="1">
    <location>
        <begin position="262"/>
        <end position="366"/>
    </location>
</feature>
<organism evidence="2 3">
    <name type="scientific">Ceraceosorus bombacis</name>
    <dbReference type="NCBI Taxonomy" id="401625"/>
    <lineage>
        <taxon>Eukaryota</taxon>
        <taxon>Fungi</taxon>
        <taxon>Dikarya</taxon>
        <taxon>Basidiomycota</taxon>
        <taxon>Ustilaginomycotina</taxon>
        <taxon>Exobasidiomycetes</taxon>
        <taxon>Ceraceosorales</taxon>
        <taxon>Ceraceosoraceae</taxon>
        <taxon>Ceraceosorus</taxon>
    </lineage>
</organism>
<dbReference type="EMBL" id="CCYA01000238">
    <property type="protein sequence ID" value="CEH13959.1"/>
    <property type="molecule type" value="Genomic_DNA"/>
</dbReference>
<accession>A0A0P1BD32</accession>
<feature type="compositionally biased region" description="Polar residues" evidence="1">
    <location>
        <begin position="66"/>
        <end position="92"/>
    </location>
</feature>
<dbReference type="Proteomes" id="UP000054845">
    <property type="component" value="Unassembled WGS sequence"/>
</dbReference>
<evidence type="ECO:0000313" key="3">
    <source>
        <dbReference type="Proteomes" id="UP000054845"/>
    </source>
</evidence>
<proteinExistence type="predicted"/>
<feature type="compositionally biased region" description="Low complexity" evidence="1">
    <location>
        <begin position="301"/>
        <end position="351"/>
    </location>
</feature>
<dbReference type="AlphaFoldDB" id="A0A0P1BD32"/>
<evidence type="ECO:0000313" key="2">
    <source>
        <dbReference type="EMBL" id="CEH13959.1"/>
    </source>
</evidence>
<feature type="region of interest" description="Disordered" evidence="1">
    <location>
        <begin position="1"/>
        <end position="135"/>
    </location>
</feature>
<name>A0A0P1BD32_9BASI</name>
<feature type="region of interest" description="Disordered" evidence="1">
    <location>
        <begin position="218"/>
        <end position="240"/>
    </location>
</feature>
<evidence type="ECO:0000256" key="1">
    <source>
        <dbReference type="SAM" id="MobiDB-lite"/>
    </source>
</evidence>
<keyword evidence="3" id="KW-1185">Reference proteome</keyword>
<feature type="compositionally biased region" description="Basic and acidic residues" evidence="1">
    <location>
        <begin position="655"/>
        <end position="665"/>
    </location>
</feature>
<feature type="region of interest" description="Disordered" evidence="1">
    <location>
        <begin position="571"/>
        <end position="592"/>
    </location>
</feature>
<feature type="compositionally biased region" description="Polar residues" evidence="1">
    <location>
        <begin position="16"/>
        <end position="25"/>
    </location>
</feature>
<feature type="compositionally biased region" description="Low complexity" evidence="1">
    <location>
        <begin position="1"/>
        <end position="15"/>
    </location>
</feature>
<feature type="region of interest" description="Disordered" evidence="1">
    <location>
        <begin position="635"/>
        <end position="735"/>
    </location>
</feature>
<feature type="compositionally biased region" description="Low complexity" evidence="1">
    <location>
        <begin position="26"/>
        <end position="47"/>
    </location>
</feature>
<protein>
    <submittedName>
        <fullName evidence="2">Uncharacterized protein</fullName>
    </submittedName>
</protein>
<feature type="compositionally biased region" description="Polar residues" evidence="1">
    <location>
        <begin position="48"/>
        <end position="59"/>
    </location>
</feature>